<evidence type="ECO:0000313" key="8">
    <source>
        <dbReference type="Proteomes" id="UP000540787"/>
    </source>
</evidence>
<keyword evidence="7" id="KW-0675">Receptor</keyword>
<dbReference type="GO" id="GO:0005886">
    <property type="term" value="C:plasma membrane"/>
    <property type="evidence" value="ECO:0007669"/>
    <property type="project" value="TreeGrafter"/>
</dbReference>
<organism evidence="7 8">
    <name type="scientific">Massilia aurea</name>
    <dbReference type="NCBI Taxonomy" id="373040"/>
    <lineage>
        <taxon>Bacteria</taxon>
        <taxon>Pseudomonadati</taxon>
        <taxon>Pseudomonadota</taxon>
        <taxon>Betaproteobacteria</taxon>
        <taxon>Burkholderiales</taxon>
        <taxon>Oxalobacteraceae</taxon>
        <taxon>Telluria group</taxon>
        <taxon>Massilia</taxon>
    </lineage>
</organism>
<dbReference type="EMBL" id="JACHBX010000001">
    <property type="protein sequence ID" value="MBB6133653.1"/>
    <property type="molecule type" value="Genomic_DNA"/>
</dbReference>
<dbReference type="SMART" id="SM00304">
    <property type="entry name" value="HAMP"/>
    <property type="match status" value="1"/>
</dbReference>
<evidence type="ECO:0000256" key="3">
    <source>
        <dbReference type="PROSITE-ProRule" id="PRU00284"/>
    </source>
</evidence>
<accession>A0A7W9WZD6</accession>
<dbReference type="SMART" id="SM00283">
    <property type="entry name" value="MA"/>
    <property type="match status" value="1"/>
</dbReference>
<dbReference type="AlphaFoldDB" id="A0A7W9WZD6"/>
<keyword evidence="3" id="KW-0807">Transducer</keyword>
<dbReference type="Proteomes" id="UP000540787">
    <property type="component" value="Unassembled WGS sequence"/>
</dbReference>
<dbReference type="Pfam" id="PF00015">
    <property type="entry name" value="MCPsignal"/>
    <property type="match status" value="1"/>
</dbReference>
<dbReference type="GO" id="GO:0006935">
    <property type="term" value="P:chemotaxis"/>
    <property type="evidence" value="ECO:0007669"/>
    <property type="project" value="InterPro"/>
</dbReference>
<dbReference type="GO" id="GO:0007165">
    <property type="term" value="P:signal transduction"/>
    <property type="evidence" value="ECO:0007669"/>
    <property type="project" value="UniProtKB-KW"/>
</dbReference>
<evidence type="ECO:0000256" key="2">
    <source>
        <dbReference type="ARBA" id="ARBA00029447"/>
    </source>
</evidence>
<feature type="domain" description="HAMP" evidence="6">
    <location>
        <begin position="214"/>
        <end position="268"/>
    </location>
</feature>
<protein>
    <submittedName>
        <fullName evidence="7">Aerotaxis receptor</fullName>
    </submittedName>
</protein>
<dbReference type="PANTHER" id="PTHR43531">
    <property type="entry name" value="PROTEIN ICFG"/>
    <property type="match status" value="1"/>
</dbReference>
<feature type="domain" description="PAS" evidence="5">
    <location>
        <begin position="25"/>
        <end position="51"/>
    </location>
</feature>
<evidence type="ECO:0000259" key="5">
    <source>
        <dbReference type="PROSITE" id="PS50112"/>
    </source>
</evidence>
<dbReference type="InterPro" id="IPR004089">
    <property type="entry name" value="MCPsignal_dom"/>
</dbReference>
<dbReference type="PROSITE" id="PS50111">
    <property type="entry name" value="CHEMOTAXIS_TRANSDUC_2"/>
    <property type="match status" value="1"/>
</dbReference>
<dbReference type="InterPro" id="IPR000014">
    <property type="entry name" value="PAS"/>
</dbReference>
<dbReference type="GO" id="GO:0004888">
    <property type="term" value="F:transmembrane signaling receptor activity"/>
    <property type="evidence" value="ECO:0007669"/>
    <property type="project" value="InterPro"/>
</dbReference>
<keyword evidence="8" id="KW-1185">Reference proteome</keyword>
<name>A0A7W9WZD6_9BURK</name>
<comment type="subcellular location">
    <subcellularLocation>
        <location evidence="1">Membrane</location>
    </subcellularLocation>
</comment>
<dbReference type="RefSeq" id="WP_183553221.1">
    <property type="nucleotide sequence ID" value="NZ_JACHBX010000001.1"/>
</dbReference>
<evidence type="ECO:0000259" key="6">
    <source>
        <dbReference type="PROSITE" id="PS50885"/>
    </source>
</evidence>
<dbReference type="SMART" id="SM00086">
    <property type="entry name" value="PAC"/>
    <property type="match status" value="1"/>
</dbReference>
<evidence type="ECO:0000313" key="7">
    <source>
        <dbReference type="EMBL" id="MBB6133653.1"/>
    </source>
</evidence>
<evidence type="ECO:0000256" key="1">
    <source>
        <dbReference type="ARBA" id="ARBA00004370"/>
    </source>
</evidence>
<evidence type="ECO:0000259" key="4">
    <source>
        <dbReference type="PROSITE" id="PS50111"/>
    </source>
</evidence>
<dbReference type="CDD" id="cd00130">
    <property type="entry name" value="PAS"/>
    <property type="match status" value="1"/>
</dbReference>
<reference evidence="7 8" key="1">
    <citation type="submission" date="2020-08" db="EMBL/GenBank/DDBJ databases">
        <title>The Agave Microbiome: Exploring the role of microbial communities in plant adaptations to desert environments.</title>
        <authorList>
            <person name="Partida-Martinez L.P."/>
        </authorList>
    </citation>
    <scope>NUCLEOTIDE SEQUENCE [LARGE SCALE GENOMIC DNA]</scope>
    <source>
        <strain evidence="7 8">AT3.2</strain>
    </source>
</reference>
<dbReference type="SUPFAM" id="SSF58104">
    <property type="entry name" value="Methyl-accepting chemotaxis protein (MCP) signaling domain"/>
    <property type="match status" value="1"/>
</dbReference>
<dbReference type="FunFam" id="1.10.287.950:FF:000001">
    <property type="entry name" value="Methyl-accepting chemotaxis sensory transducer"/>
    <property type="match status" value="1"/>
</dbReference>
<dbReference type="CDD" id="cd11386">
    <property type="entry name" value="MCP_signal"/>
    <property type="match status" value="1"/>
</dbReference>
<sequence length="544" mass="56560">MRHNQPVTTTEYRIQPGQSIVSKTDTKGRITYVNPTFIEVSGFSEVELLGKAHNLVRHPAMPPEAFADMWRTLQGGEPWTGLVKNRCKNGDFYWVVANVAPIRERGQITGYMSVRTAPTREQVETASALYRKFTDNEARGLAIVHGRVVRTGLAPDRLLRLLRDAPLGQRLGWLMGGQTLLLAALGLAAGDGVWRAAAGVGALATLAAWYGLQCSIVRPLHDAIATVNALAGGDLSHPAPASAAGSGEMGRLQLALRQLTVNLTAIIGDVRDNVSSIEHATRAIAAGNADLASRTEAQAASLEQTAGSLGTIAEAASRNTDSAVRADGMVLAATTVAGHGGQAVERVGATMQEISASSNRIGDIIGLIDGIAFQTNLLALNAAVEAARAGEQGRGFAVVAGEVRSLAQRTAGAAREITGLIEASRAHVGQGGQLVGAAGQTMRDVVGKVADAAAIMSAITAASREQALEIDGVNAAMVELDAITRRNAAQVEESAAASGNVADEAARLSLALSVFKFRSTARAKTADSAAFDAPHGFIPHGSIS</sequence>
<dbReference type="PROSITE" id="PS50885">
    <property type="entry name" value="HAMP"/>
    <property type="match status" value="1"/>
</dbReference>
<comment type="caution">
    <text evidence="7">The sequence shown here is derived from an EMBL/GenBank/DDBJ whole genome shotgun (WGS) entry which is preliminary data.</text>
</comment>
<dbReference type="PRINTS" id="PR00260">
    <property type="entry name" value="CHEMTRNSDUCR"/>
</dbReference>
<dbReference type="SUPFAM" id="SSF55785">
    <property type="entry name" value="PYP-like sensor domain (PAS domain)"/>
    <property type="match status" value="1"/>
</dbReference>
<feature type="domain" description="Methyl-accepting transducer" evidence="4">
    <location>
        <begin position="273"/>
        <end position="502"/>
    </location>
</feature>
<dbReference type="InterPro" id="IPR003660">
    <property type="entry name" value="HAMP_dom"/>
</dbReference>
<gene>
    <name evidence="7" type="ORF">HD842_001764</name>
</gene>
<dbReference type="CDD" id="cd06225">
    <property type="entry name" value="HAMP"/>
    <property type="match status" value="1"/>
</dbReference>
<dbReference type="Gene3D" id="1.10.287.950">
    <property type="entry name" value="Methyl-accepting chemotaxis protein"/>
    <property type="match status" value="1"/>
</dbReference>
<dbReference type="NCBIfam" id="TIGR00229">
    <property type="entry name" value="sensory_box"/>
    <property type="match status" value="1"/>
</dbReference>
<proteinExistence type="inferred from homology"/>
<comment type="similarity">
    <text evidence="2">Belongs to the methyl-accepting chemotaxis (MCP) protein family.</text>
</comment>
<dbReference type="Gene3D" id="3.30.450.20">
    <property type="entry name" value="PAS domain"/>
    <property type="match status" value="1"/>
</dbReference>
<dbReference type="InterPro" id="IPR013655">
    <property type="entry name" value="PAS_fold_3"/>
</dbReference>
<dbReference type="InterPro" id="IPR001610">
    <property type="entry name" value="PAC"/>
</dbReference>
<dbReference type="PROSITE" id="PS50112">
    <property type="entry name" value="PAS"/>
    <property type="match status" value="1"/>
</dbReference>
<dbReference type="Pfam" id="PF00672">
    <property type="entry name" value="HAMP"/>
    <property type="match status" value="1"/>
</dbReference>
<dbReference type="InterPro" id="IPR035965">
    <property type="entry name" value="PAS-like_dom_sf"/>
</dbReference>
<dbReference type="InterPro" id="IPR004090">
    <property type="entry name" value="Chemotax_Me-accpt_rcpt"/>
</dbReference>
<dbReference type="PANTHER" id="PTHR43531:SF7">
    <property type="entry name" value="AEROTAXIS RECEPTOR"/>
    <property type="match status" value="1"/>
</dbReference>
<dbReference type="Pfam" id="PF08447">
    <property type="entry name" value="PAS_3"/>
    <property type="match status" value="1"/>
</dbReference>
<dbReference type="InterPro" id="IPR051310">
    <property type="entry name" value="MCP_chemotaxis"/>
</dbReference>